<dbReference type="Gene3D" id="3.40.50.300">
    <property type="entry name" value="P-loop containing nucleotide triphosphate hydrolases"/>
    <property type="match status" value="1"/>
</dbReference>
<dbReference type="InterPro" id="IPR000792">
    <property type="entry name" value="Tscrpt_reg_LuxR_C"/>
</dbReference>
<dbReference type="PROSITE" id="PS50837">
    <property type="entry name" value="NACHT"/>
    <property type="match status" value="1"/>
</dbReference>
<dbReference type="CDD" id="cd06170">
    <property type="entry name" value="LuxR_C_like"/>
    <property type="match status" value="1"/>
</dbReference>
<dbReference type="InterPro" id="IPR003593">
    <property type="entry name" value="AAA+_ATPase"/>
</dbReference>
<dbReference type="EMBL" id="VFPP01000001">
    <property type="protein sequence ID" value="TQM79927.1"/>
    <property type="molecule type" value="Genomic_DNA"/>
</dbReference>
<evidence type="ECO:0000313" key="5">
    <source>
        <dbReference type="Proteomes" id="UP000316628"/>
    </source>
</evidence>
<dbReference type="OrthoDB" id="9812579at2"/>
<dbReference type="Gene3D" id="1.10.10.10">
    <property type="entry name" value="Winged helix-like DNA-binding domain superfamily/Winged helix DNA-binding domain"/>
    <property type="match status" value="1"/>
</dbReference>
<comment type="caution">
    <text evidence="4">The sequence shown here is derived from an EMBL/GenBank/DDBJ whole genome shotgun (WGS) entry which is preliminary data.</text>
</comment>
<name>A0A543JAR1_9PSEU</name>
<evidence type="ECO:0000313" key="4">
    <source>
        <dbReference type="EMBL" id="TQM79927.1"/>
    </source>
</evidence>
<proteinExistence type="predicted"/>
<dbReference type="SUPFAM" id="SSF52540">
    <property type="entry name" value="P-loop containing nucleoside triphosphate hydrolases"/>
    <property type="match status" value="1"/>
</dbReference>
<dbReference type="GO" id="GO:0006355">
    <property type="term" value="P:regulation of DNA-templated transcription"/>
    <property type="evidence" value="ECO:0007669"/>
    <property type="project" value="InterPro"/>
</dbReference>
<sequence>MTTGRGGYPQGEATALIGRDALIADVVAFIEGQGHKRVLTLLGPGGVGKTSLAEEAARRVRDDPAVGGAARRDVALAYLAELKAPDEDRLHHLVLRALEITDQGVDRPLPVIVDHLRRREQAGRRTLLVLDNCDHLLDDVVDLVERLLDELPDLRVLLTSRETLELAKELVVAVPPLALEPSECTGGADYRDQSDGPLSDAERLLVQCLNDRGMRLTPDDDWETLRRLVAWTDGIPLVLIFVAVRLLGGMAPREVLERLDKGRLLHARAGGRRSRRQGLKTHHPSLTAMMDDSWRSLTPQQAALAARISVFADGFTVGDVEAVCADPEVVPNGDEPGGAVRVHRAEVADLVNDLIQKSLIKRHGPGKLGQLNPVREYAEARLVDRGEPESVRTRHARHFRDLAKHYADTWYGPREVELLRRANDQIANFLAAMDWCAETASDQARTGLEIVFHLARLRLPFFFARLGEWCDRFAGFLDLVPVEPTPERIGSSALLGWIKLCQGLPEQAEIHLRHCRELVAMTDTPADDVAPVVFLEGAWLMEGTGTPDCIQVLGRAVDLFARSGPEFDGDRGNSLLMWALGAGFWGDDATGTRIAQRCLDDARAAGAEWAISWAQWARGLAPLMHGRPVEAVQWFRAGLETQIDLRERWGSTWGSEACFWALAAIAGRLEAGNAETGAREVAEAAAILMGGALAIQRDTHVNVIGLVPFRRERDRAHATLERVLGRDRFRECFDKGAAMPAVEVHHLALTAHIVAGDTLRRREERYANASWSTLTPRQRKIADLVSQGLTNQQVAGKVHSSRGAVEQQLTVIYRTLGVTDRTALTDWIERMHDGASTPATAGSDGRSPGR</sequence>
<dbReference type="Pfam" id="PF13191">
    <property type="entry name" value="AAA_16"/>
    <property type="match status" value="1"/>
</dbReference>
<dbReference type="PANTHER" id="PTHR47691">
    <property type="entry name" value="REGULATOR-RELATED"/>
    <property type="match status" value="1"/>
</dbReference>
<dbReference type="SUPFAM" id="SSF46894">
    <property type="entry name" value="C-terminal effector domain of the bipartite response regulators"/>
    <property type="match status" value="1"/>
</dbReference>
<gene>
    <name evidence="4" type="ORF">FHX81_2241</name>
</gene>
<dbReference type="InterPro" id="IPR027417">
    <property type="entry name" value="P-loop_NTPase"/>
</dbReference>
<evidence type="ECO:0000256" key="1">
    <source>
        <dbReference type="SAM" id="MobiDB-lite"/>
    </source>
</evidence>
<feature type="domain" description="HTH luxR-type" evidence="2">
    <location>
        <begin position="767"/>
        <end position="832"/>
    </location>
</feature>
<dbReference type="InterPro" id="IPR007111">
    <property type="entry name" value="NACHT_NTPase"/>
</dbReference>
<accession>A0A543JAR1</accession>
<reference evidence="4 5" key="1">
    <citation type="submission" date="2019-06" db="EMBL/GenBank/DDBJ databases">
        <title>Sequencing the genomes of 1000 actinobacteria strains.</title>
        <authorList>
            <person name="Klenk H.-P."/>
        </authorList>
    </citation>
    <scope>NUCLEOTIDE SEQUENCE [LARGE SCALE GENOMIC DNA]</scope>
    <source>
        <strain evidence="4 5">DSM 45456</strain>
    </source>
</reference>
<dbReference type="GO" id="GO:0003677">
    <property type="term" value="F:DNA binding"/>
    <property type="evidence" value="ECO:0007669"/>
    <property type="project" value="InterPro"/>
</dbReference>
<dbReference type="Proteomes" id="UP000316628">
    <property type="component" value="Unassembled WGS sequence"/>
</dbReference>
<dbReference type="InterPro" id="IPR036388">
    <property type="entry name" value="WH-like_DNA-bd_sf"/>
</dbReference>
<dbReference type="SMART" id="SM00382">
    <property type="entry name" value="AAA"/>
    <property type="match status" value="1"/>
</dbReference>
<dbReference type="PROSITE" id="PS50043">
    <property type="entry name" value="HTH_LUXR_2"/>
    <property type="match status" value="1"/>
</dbReference>
<dbReference type="PANTHER" id="PTHR47691:SF3">
    <property type="entry name" value="HTH-TYPE TRANSCRIPTIONAL REGULATOR RV0890C-RELATED"/>
    <property type="match status" value="1"/>
</dbReference>
<dbReference type="RefSeq" id="WP_141977572.1">
    <property type="nucleotide sequence ID" value="NZ_VFPP01000001.1"/>
</dbReference>
<dbReference type="InterPro" id="IPR041664">
    <property type="entry name" value="AAA_16"/>
</dbReference>
<dbReference type="SMART" id="SM00421">
    <property type="entry name" value="HTH_LUXR"/>
    <property type="match status" value="1"/>
</dbReference>
<dbReference type="AlphaFoldDB" id="A0A543JAR1"/>
<dbReference type="Pfam" id="PF00196">
    <property type="entry name" value="GerE"/>
    <property type="match status" value="1"/>
</dbReference>
<feature type="region of interest" description="Disordered" evidence="1">
    <location>
        <begin position="830"/>
        <end position="850"/>
    </location>
</feature>
<evidence type="ECO:0000259" key="3">
    <source>
        <dbReference type="PROSITE" id="PS50837"/>
    </source>
</evidence>
<evidence type="ECO:0000259" key="2">
    <source>
        <dbReference type="PROSITE" id="PS50043"/>
    </source>
</evidence>
<organism evidence="4 5">
    <name type="scientific">Saccharothrix saharensis</name>
    <dbReference type="NCBI Taxonomy" id="571190"/>
    <lineage>
        <taxon>Bacteria</taxon>
        <taxon>Bacillati</taxon>
        <taxon>Actinomycetota</taxon>
        <taxon>Actinomycetes</taxon>
        <taxon>Pseudonocardiales</taxon>
        <taxon>Pseudonocardiaceae</taxon>
        <taxon>Saccharothrix</taxon>
    </lineage>
</organism>
<protein>
    <submittedName>
        <fullName evidence="4">Putative ATPase</fullName>
    </submittedName>
</protein>
<feature type="domain" description="NACHT" evidence="3">
    <location>
        <begin position="37"/>
        <end position="161"/>
    </location>
</feature>
<dbReference type="InterPro" id="IPR016032">
    <property type="entry name" value="Sig_transdc_resp-reg_C-effctor"/>
</dbReference>
<dbReference type="PRINTS" id="PR00364">
    <property type="entry name" value="DISEASERSIST"/>
</dbReference>
<keyword evidence="5" id="KW-1185">Reference proteome</keyword>